<comment type="caution">
    <text evidence="13">The sequence shown here is derived from an EMBL/GenBank/DDBJ whole genome shotgun (WGS) entry which is preliminary data.</text>
</comment>
<reference evidence="13 14" key="1">
    <citation type="submission" date="2020-07" db="EMBL/GenBank/DDBJ databases">
        <title>Sequencing the genomes of 1000 actinobacteria strains.</title>
        <authorList>
            <person name="Klenk H.-P."/>
        </authorList>
    </citation>
    <scope>NUCLEOTIDE SEQUENCE [LARGE SCALE GENOMIC DNA]</scope>
    <source>
        <strain evidence="13 14">DSM 44442</strain>
    </source>
</reference>
<comment type="similarity">
    <text evidence="2 10">Belongs to the binding-protein-dependent transport system permease family. MalFG subfamily.</text>
</comment>
<dbReference type="CDD" id="cd06261">
    <property type="entry name" value="TM_PBP2"/>
    <property type="match status" value="1"/>
</dbReference>
<dbReference type="PROSITE" id="PS50928">
    <property type="entry name" value="ABC_TM1"/>
    <property type="match status" value="1"/>
</dbReference>
<feature type="region of interest" description="Disordered" evidence="11">
    <location>
        <begin position="1"/>
        <end position="41"/>
    </location>
</feature>
<feature type="transmembrane region" description="Helical" evidence="9">
    <location>
        <begin position="457"/>
        <end position="478"/>
    </location>
</feature>
<feature type="transmembrane region" description="Helical" evidence="9">
    <location>
        <begin position="78"/>
        <end position="98"/>
    </location>
</feature>
<keyword evidence="3 9" id="KW-0813">Transport</keyword>
<comment type="function">
    <text evidence="10">Part of the ABC transporter complex MalEFGK involved in maltose/maltodextrin import. Probably responsible for the translocation of the substrate across the membrane.</text>
</comment>
<feature type="transmembrane region" description="Helical" evidence="9">
    <location>
        <begin position="107"/>
        <end position="125"/>
    </location>
</feature>
<evidence type="ECO:0000256" key="11">
    <source>
        <dbReference type="SAM" id="MobiDB-lite"/>
    </source>
</evidence>
<dbReference type="InterPro" id="IPR032550">
    <property type="entry name" value="TM_PBP2_N"/>
</dbReference>
<dbReference type="InterPro" id="IPR000515">
    <property type="entry name" value="MetI-like"/>
</dbReference>
<dbReference type="PANTHER" id="PTHR47314:SF1">
    <property type="entry name" value="MALTOSE_MALTODEXTRIN TRANSPORT SYSTEM PERMEASE PROTEIN MALF"/>
    <property type="match status" value="1"/>
</dbReference>
<dbReference type="SUPFAM" id="SSF160964">
    <property type="entry name" value="MalF N-terminal region-like"/>
    <property type="match status" value="1"/>
</dbReference>
<evidence type="ECO:0000256" key="3">
    <source>
        <dbReference type="ARBA" id="ARBA00022448"/>
    </source>
</evidence>
<evidence type="ECO:0000256" key="9">
    <source>
        <dbReference type="RuleBase" id="RU363032"/>
    </source>
</evidence>
<protein>
    <recommendedName>
        <fullName evidence="10">Maltose/maltodextrin transport system permease protein</fullName>
    </recommendedName>
</protein>
<evidence type="ECO:0000256" key="5">
    <source>
        <dbReference type="ARBA" id="ARBA00022597"/>
    </source>
</evidence>
<evidence type="ECO:0000256" key="1">
    <source>
        <dbReference type="ARBA" id="ARBA00004651"/>
    </source>
</evidence>
<evidence type="ECO:0000256" key="6">
    <source>
        <dbReference type="ARBA" id="ARBA00022692"/>
    </source>
</evidence>
<evidence type="ECO:0000256" key="4">
    <source>
        <dbReference type="ARBA" id="ARBA00022475"/>
    </source>
</evidence>
<evidence type="ECO:0000256" key="10">
    <source>
        <dbReference type="RuleBase" id="RU367050"/>
    </source>
</evidence>
<dbReference type="PANTHER" id="PTHR47314">
    <property type="entry name" value="MALTOSE/MALTODEXTRIN TRANSPORT SYSTEM PERMEASE PROTEIN MALF"/>
    <property type="match status" value="1"/>
</dbReference>
<dbReference type="Proteomes" id="UP000572051">
    <property type="component" value="Unassembled WGS sequence"/>
</dbReference>
<feature type="compositionally biased region" description="Low complexity" evidence="11">
    <location>
        <begin position="28"/>
        <end position="41"/>
    </location>
</feature>
<dbReference type="Gene3D" id="1.20.58.370">
    <property type="entry name" value="MalF N-terminal region-like"/>
    <property type="match status" value="1"/>
</dbReference>
<evidence type="ECO:0000256" key="8">
    <source>
        <dbReference type="ARBA" id="ARBA00023136"/>
    </source>
</evidence>
<feature type="transmembrane region" description="Helical" evidence="9">
    <location>
        <begin position="359"/>
        <end position="380"/>
    </location>
</feature>
<dbReference type="InterPro" id="IPR035277">
    <property type="entry name" value="MalF_N"/>
</dbReference>
<evidence type="ECO:0000256" key="7">
    <source>
        <dbReference type="ARBA" id="ARBA00022989"/>
    </source>
</evidence>
<dbReference type="GO" id="GO:0015423">
    <property type="term" value="F:ABC-type maltose transporter activity"/>
    <property type="evidence" value="ECO:0007669"/>
    <property type="project" value="TreeGrafter"/>
</dbReference>
<keyword evidence="8 9" id="KW-0472">Membrane</keyword>
<organism evidence="13 14">
    <name type="scientific">Nocardiopsis aegyptia</name>
    <dbReference type="NCBI Taxonomy" id="220378"/>
    <lineage>
        <taxon>Bacteria</taxon>
        <taxon>Bacillati</taxon>
        <taxon>Actinomycetota</taxon>
        <taxon>Actinomycetes</taxon>
        <taxon>Streptosporangiales</taxon>
        <taxon>Nocardiopsidaceae</taxon>
        <taxon>Nocardiopsis</taxon>
    </lineage>
</organism>
<feature type="domain" description="ABC transmembrane type-1" evidence="12">
    <location>
        <begin position="325"/>
        <end position="543"/>
    </location>
</feature>
<dbReference type="GO" id="GO:1990060">
    <property type="term" value="C:maltose transport complex"/>
    <property type="evidence" value="ECO:0007669"/>
    <property type="project" value="TreeGrafter"/>
</dbReference>
<dbReference type="Pfam" id="PF16296">
    <property type="entry name" value="TM_PBP2_N"/>
    <property type="match status" value="1"/>
</dbReference>
<dbReference type="Gene3D" id="1.10.3720.10">
    <property type="entry name" value="MetI-like"/>
    <property type="match status" value="1"/>
</dbReference>
<evidence type="ECO:0000259" key="12">
    <source>
        <dbReference type="PROSITE" id="PS50928"/>
    </source>
</evidence>
<dbReference type="Gene3D" id="3.10.650.10">
    <property type="entry name" value="MalF N-terminal region-like"/>
    <property type="match status" value="1"/>
</dbReference>
<dbReference type="SUPFAM" id="SSF161098">
    <property type="entry name" value="MetI-like"/>
    <property type="match status" value="1"/>
</dbReference>
<dbReference type="EMBL" id="JACCFS010000001">
    <property type="protein sequence ID" value="NYJ33557.1"/>
    <property type="molecule type" value="Genomic_DNA"/>
</dbReference>
<keyword evidence="5 10" id="KW-0762">Sugar transport</keyword>
<feature type="transmembrane region" description="Helical" evidence="9">
    <location>
        <begin position="50"/>
        <end position="72"/>
    </location>
</feature>
<feature type="transmembrane region" description="Helical" evidence="9">
    <location>
        <begin position="522"/>
        <end position="545"/>
    </location>
</feature>
<dbReference type="InterPro" id="IPR035906">
    <property type="entry name" value="MetI-like_sf"/>
</dbReference>
<name>A0A7Z0J9C5_9ACTN</name>
<dbReference type="Pfam" id="PF00528">
    <property type="entry name" value="BPD_transp_1"/>
    <property type="match status" value="1"/>
</dbReference>
<feature type="transmembrane region" description="Helical" evidence="9">
    <location>
        <begin position="325"/>
        <end position="347"/>
    </location>
</feature>
<proteinExistence type="inferred from homology"/>
<sequence>MAASDNAGAPDGAPAHPTARPSPATLNGRLGRGSPRSPLPGGRFAREGSLVGQVVKIGLLGLFTALGVWAVLPLYIGGNWLGIGLVVAVVGLVYYVYLSKRTVPAKYLVPGVLFLMVFQIFPVLYTMSTSVTNMSDGHRGSKEQAISAVESLSVTRTADSEEYALTVAAVGDPETGELVFLLTDAEGDTQVGDADGLSELAGATVEDSGKVTDAFGYTILTPAEVNERSGELEEFAVPTGSGAGIRSSGLSTAYEGRALRVYDESCDCVTDTETGDVYTADAERGAFYNDEGQRLPQGWQVNVGADNFARFLFDPAFASSFFSILLWNIVFAVAVTGLVFVVGLAVALTLHVPKMRGKVFYRVLVVLPYAMSSLAMYLLWRDMFNTDFGVINQVLGLRIDWFGSVWGARAAVILANVWLGYPYMFLVATGALQAIPRELGQAAQIDGANPWQAFRQVTLPLLMVAMTPILVATFAFNFNNFNAVWLLTRGGPLFSDNSTAGATDLLITYTYRLAFNEATAQYGYAAALSVMIFLIVSVISVTSLWRSKALKEVD</sequence>
<evidence type="ECO:0000313" key="13">
    <source>
        <dbReference type="EMBL" id="NYJ33557.1"/>
    </source>
</evidence>
<keyword evidence="7 9" id="KW-1133">Transmembrane helix</keyword>
<keyword evidence="6 9" id="KW-0812">Transmembrane</keyword>
<gene>
    <name evidence="13" type="ORF">HNR10_001438</name>
</gene>
<dbReference type="GO" id="GO:0042956">
    <property type="term" value="P:maltodextrin transmembrane transport"/>
    <property type="evidence" value="ECO:0007669"/>
    <property type="project" value="TreeGrafter"/>
</dbReference>
<feature type="transmembrane region" description="Helical" evidence="9">
    <location>
        <begin position="410"/>
        <end position="436"/>
    </location>
</feature>
<keyword evidence="4 10" id="KW-1003">Cell membrane</keyword>
<dbReference type="AlphaFoldDB" id="A0A7Z0J9C5"/>
<keyword evidence="14" id="KW-1185">Reference proteome</keyword>
<comment type="subcellular location">
    <subcellularLocation>
        <location evidence="1 9">Cell membrane</location>
        <topology evidence="1 9">Multi-pass membrane protein</topology>
    </subcellularLocation>
</comment>
<accession>A0A7Z0J9C5</accession>
<evidence type="ECO:0000256" key="2">
    <source>
        <dbReference type="ARBA" id="ARBA00009047"/>
    </source>
</evidence>
<evidence type="ECO:0000313" key="14">
    <source>
        <dbReference type="Proteomes" id="UP000572051"/>
    </source>
</evidence>